<dbReference type="OrthoDB" id="10070851at2759"/>
<evidence type="ECO:0000313" key="3">
    <source>
        <dbReference type="Proteomes" id="UP000761534"/>
    </source>
</evidence>
<dbReference type="InterPro" id="IPR027267">
    <property type="entry name" value="AH/BAR_dom_sf"/>
</dbReference>
<feature type="region of interest" description="Disordered" evidence="1">
    <location>
        <begin position="1"/>
        <end position="64"/>
    </location>
</feature>
<organism evidence="2 3">
    <name type="scientific">Trichomonascus ciferrii</name>
    <dbReference type="NCBI Taxonomy" id="44093"/>
    <lineage>
        <taxon>Eukaryota</taxon>
        <taxon>Fungi</taxon>
        <taxon>Dikarya</taxon>
        <taxon>Ascomycota</taxon>
        <taxon>Saccharomycotina</taxon>
        <taxon>Dipodascomycetes</taxon>
        <taxon>Dipodascales</taxon>
        <taxon>Trichomonascaceae</taxon>
        <taxon>Trichomonascus</taxon>
        <taxon>Trichomonascus ciferrii complex</taxon>
    </lineage>
</organism>
<dbReference type="AlphaFoldDB" id="A0A642UK80"/>
<evidence type="ECO:0000313" key="2">
    <source>
        <dbReference type="EMBL" id="KAA8900769.1"/>
    </source>
</evidence>
<proteinExistence type="predicted"/>
<keyword evidence="3" id="KW-1185">Reference proteome</keyword>
<reference evidence="2" key="1">
    <citation type="journal article" date="2019" name="G3 (Bethesda)">
        <title>Genome Assemblies of Two Rare Opportunistic Yeast Pathogens: Diutina rugosa (syn. Candida rugosa) and Trichomonascus ciferrii (syn. Candida ciferrii).</title>
        <authorList>
            <person name="Mixao V."/>
            <person name="Saus E."/>
            <person name="Hansen A.P."/>
            <person name="Lass-Florl C."/>
            <person name="Gabaldon T."/>
        </authorList>
    </citation>
    <scope>NUCLEOTIDE SEQUENCE</scope>
    <source>
        <strain evidence="2">CBS 4856</strain>
    </source>
</reference>
<dbReference type="SUPFAM" id="SSF103657">
    <property type="entry name" value="BAR/IMD domain-like"/>
    <property type="match status" value="1"/>
</dbReference>
<dbReference type="EMBL" id="SWFS01000495">
    <property type="protein sequence ID" value="KAA8900769.1"/>
    <property type="molecule type" value="Genomic_DNA"/>
</dbReference>
<comment type="caution">
    <text evidence="2">The sequence shown here is derived from an EMBL/GenBank/DDBJ whole genome shotgun (WGS) entry which is preliminary data.</text>
</comment>
<feature type="compositionally biased region" description="Polar residues" evidence="1">
    <location>
        <begin position="1"/>
        <end position="19"/>
    </location>
</feature>
<dbReference type="Gene3D" id="1.20.1270.60">
    <property type="entry name" value="Arfaptin homology (AH) domain/BAR domain"/>
    <property type="match status" value="1"/>
</dbReference>
<accession>A0A642UK80</accession>
<feature type="compositionally biased region" description="Low complexity" evidence="1">
    <location>
        <begin position="41"/>
        <end position="51"/>
    </location>
</feature>
<dbReference type="Proteomes" id="UP000761534">
    <property type="component" value="Unassembled WGS sequence"/>
</dbReference>
<evidence type="ECO:0000256" key="1">
    <source>
        <dbReference type="SAM" id="MobiDB-lite"/>
    </source>
</evidence>
<protein>
    <submittedName>
        <fullName evidence="2">Uncharacterized protein</fullName>
    </submittedName>
</protein>
<sequence length="129" mass="13895">MEESNTRPSSLGRAQSDFSLTEDKDGQSVPKDSVDSPSGPPATASEASSPADNDSKRVASSESKATGRPFALIAVSFKEAALDSPTFRASMNHINDQFESVDRWLESFTKAISRLSQEMDGECFTINVT</sequence>
<gene>
    <name evidence="2" type="ORF">TRICI_006148</name>
</gene>
<name>A0A642UK80_9ASCO</name>
<dbReference type="VEuPathDB" id="FungiDB:TRICI_006148"/>